<reference evidence="1" key="1">
    <citation type="submission" date="2017-02" db="UniProtKB">
        <authorList>
            <consortium name="WormBaseParasite"/>
        </authorList>
    </citation>
    <scope>IDENTIFICATION</scope>
</reference>
<name>A0A0R3R6L7_9BILA</name>
<evidence type="ECO:0000313" key="1">
    <source>
        <dbReference type="WBParaSite" id="BTMF_0001566101-mRNA-1"/>
    </source>
</evidence>
<dbReference type="WBParaSite" id="BTMF_0001566101-mRNA-1">
    <property type="protein sequence ID" value="BTMF_0001566101-mRNA-1"/>
    <property type="gene ID" value="BTMF_0001566101"/>
</dbReference>
<protein>
    <submittedName>
        <fullName evidence="1">DUF4806 domain-containing protein</fullName>
    </submittedName>
</protein>
<organism evidence="1">
    <name type="scientific">Brugia timori</name>
    <dbReference type="NCBI Taxonomy" id="42155"/>
    <lineage>
        <taxon>Eukaryota</taxon>
        <taxon>Metazoa</taxon>
        <taxon>Ecdysozoa</taxon>
        <taxon>Nematoda</taxon>
        <taxon>Chromadorea</taxon>
        <taxon>Rhabditida</taxon>
        <taxon>Spirurina</taxon>
        <taxon>Spiruromorpha</taxon>
        <taxon>Filarioidea</taxon>
        <taxon>Onchocercidae</taxon>
        <taxon>Brugia</taxon>
    </lineage>
</organism>
<dbReference type="AlphaFoldDB" id="A0A0R3R6L7"/>
<sequence length="40" mass="4708">LYKEVTLTKSEGKNLFRPVFYNTLCTILTHKFHSKNEHLG</sequence>
<proteinExistence type="predicted"/>
<accession>A0A0R3R6L7</accession>